<dbReference type="InterPro" id="IPR001054">
    <property type="entry name" value="A/G_cyclase"/>
</dbReference>
<feature type="domain" description="Guanylate cyclase" evidence="8">
    <location>
        <begin position="478"/>
        <end position="610"/>
    </location>
</feature>
<accession>A0A1I1FKJ3</accession>
<dbReference type="PANTHER" id="PTHR43081:SF1">
    <property type="entry name" value="ADENYLATE CYCLASE, TERMINAL-DIFFERENTIATION SPECIFIC"/>
    <property type="match status" value="1"/>
</dbReference>
<evidence type="ECO:0000256" key="5">
    <source>
        <dbReference type="ARBA" id="ARBA00022989"/>
    </source>
</evidence>
<evidence type="ECO:0000256" key="7">
    <source>
        <dbReference type="SAM" id="Phobius"/>
    </source>
</evidence>
<dbReference type="AlphaFoldDB" id="A0A1I1FKJ3"/>
<proteinExistence type="inferred from homology"/>
<dbReference type="InterPro" id="IPR029787">
    <property type="entry name" value="Nucleotide_cyclase"/>
</dbReference>
<sequence>MNIKKLMIRVFLTGIVFISIVFHSSGHISWKVINQVENFFYDARLLYFMPDTVDEKIIILDIDEKSLLEQGQWPWTRDKLASLVNTLFDHYEINSLGFDAVFAEPDDSSALNLLKQLQKNNSFIDQTELNKWHQKYDTDQQFSESLIARNLVLGYVFKQSHNQKTLLASGLLPPPLAKSSLLNSAKKMLFKPVGFTSNIPILQDAAIFGGFFDYVSTQDVLRKVPLIQEYKDEIYTSLALELTRLSLGFPEVNFVLSESSDVIESIQLGDFLIPVDKTGSIFVPYRGHLGSFKYISATDVLSLNVAQNILKNKIVLLGTSAAGLLDLRSTPVGESFIGVEVHANIISGILEQRFLKQPDYILGIELSVLFILSLIMTFIFPRLKPIMGVITIIILSFVYISLNLYFWSNHQLVIPLATPLLLLAGCAFLHINYNFFIEQKHKRHLSKVFSHYIPQELVKDFDINEAQMSLTGESREMSVLFTDVRNFTAMSENMPATELTQLMNEFLTPITKAIHTRKGTIDKYMGDAVMAFWGAPVKNLNHAHDAIQTALDIIEQMQGISTAFKQKGWPKIKVGIGVSSGNMNVGNMGSEFRIAYTVMGDIVNLGSRLEGLTKIYGVDIIVSEATSKLAPKFNYRTLDKVRVKGKQEPITIYQPLNIDAQKINRLKIYHDALTLYWQQCFSEAKMIFIALYSEAPELLIDVYINRCELFEKSPPDINWDGVFTHTSK</sequence>
<keyword evidence="6 7" id="KW-0472">Membrane</keyword>
<organism evidence="9 10">
    <name type="scientific">Pseudoalteromonas denitrificans DSM 6059</name>
    <dbReference type="NCBI Taxonomy" id="1123010"/>
    <lineage>
        <taxon>Bacteria</taxon>
        <taxon>Pseudomonadati</taxon>
        <taxon>Pseudomonadota</taxon>
        <taxon>Gammaproteobacteria</taxon>
        <taxon>Alteromonadales</taxon>
        <taxon>Pseudoalteromonadaceae</taxon>
        <taxon>Pseudoalteromonas</taxon>
    </lineage>
</organism>
<dbReference type="STRING" id="1123010.SAMN02745724_00664"/>
<dbReference type="PROSITE" id="PS50125">
    <property type="entry name" value="GUANYLATE_CYCLASE_2"/>
    <property type="match status" value="1"/>
</dbReference>
<keyword evidence="4 7" id="KW-0812">Transmembrane</keyword>
<reference evidence="9 10" key="1">
    <citation type="submission" date="2016-10" db="EMBL/GenBank/DDBJ databases">
        <authorList>
            <person name="de Groot N.N."/>
        </authorList>
    </citation>
    <scope>NUCLEOTIDE SEQUENCE [LARGE SCALE GENOMIC DNA]</scope>
    <source>
        <strain evidence="9 10">DSM 6059</strain>
    </source>
</reference>
<dbReference type="SMART" id="SM00044">
    <property type="entry name" value="CYCc"/>
    <property type="match status" value="1"/>
</dbReference>
<evidence type="ECO:0000256" key="4">
    <source>
        <dbReference type="ARBA" id="ARBA00022692"/>
    </source>
</evidence>
<evidence type="ECO:0000259" key="8">
    <source>
        <dbReference type="PROSITE" id="PS50125"/>
    </source>
</evidence>
<evidence type="ECO:0000256" key="1">
    <source>
        <dbReference type="ARBA" id="ARBA00004196"/>
    </source>
</evidence>
<dbReference type="InterPro" id="IPR050697">
    <property type="entry name" value="Adenylyl/Guanylyl_Cyclase_3/4"/>
</dbReference>
<dbReference type="Proteomes" id="UP000198862">
    <property type="component" value="Unassembled WGS sequence"/>
</dbReference>
<keyword evidence="5 7" id="KW-1133">Transmembrane helix</keyword>
<dbReference type="Pfam" id="PF05226">
    <property type="entry name" value="CHASE2"/>
    <property type="match status" value="1"/>
</dbReference>
<evidence type="ECO:0000313" key="9">
    <source>
        <dbReference type="EMBL" id="SFB99506.1"/>
    </source>
</evidence>
<dbReference type="GO" id="GO:0004016">
    <property type="term" value="F:adenylate cyclase activity"/>
    <property type="evidence" value="ECO:0007669"/>
    <property type="project" value="UniProtKB-ARBA"/>
</dbReference>
<evidence type="ECO:0000256" key="2">
    <source>
        <dbReference type="ARBA" id="ARBA00005381"/>
    </source>
</evidence>
<feature type="transmembrane region" description="Helical" evidence="7">
    <location>
        <begin position="360"/>
        <end position="379"/>
    </location>
</feature>
<dbReference type="OrthoDB" id="9806704at2"/>
<evidence type="ECO:0000256" key="3">
    <source>
        <dbReference type="ARBA" id="ARBA00022475"/>
    </source>
</evidence>
<protein>
    <submittedName>
        <fullName evidence="9">Adenylate cyclase</fullName>
    </submittedName>
</protein>
<dbReference type="RefSeq" id="WP_091979908.1">
    <property type="nucleotide sequence ID" value="NZ_FOLO01000003.1"/>
</dbReference>
<dbReference type="EMBL" id="FOLO01000003">
    <property type="protein sequence ID" value="SFB99506.1"/>
    <property type="molecule type" value="Genomic_DNA"/>
</dbReference>
<dbReference type="InterPro" id="IPR007890">
    <property type="entry name" value="CHASE2"/>
</dbReference>
<evidence type="ECO:0000256" key="6">
    <source>
        <dbReference type="ARBA" id="ARBA00023136"/>
    </source>
</evidence>
<dbReference type="GO" id="GO:0035556">
    <property type="term" value="P:intracellular signal transduction"/>
    <property type="evidence" value="ECO:0007669"/>
    <property type="project" value="InterPro"/>
</dbReference>
<gene>
    <name evidence="9" type="ORF">SAMN02745724_00664</name>
</gene>
<feature type="transmembrane region" description="Helical" evidence="7">
    <location>
        <begin position="386"/>
        <end position="406"/>
    </location>
</feature>
<dbReference type="GO" id="GO:0030313">
    <property type="term" value="C:cell envelope"/>
    <property type="evidence" value="ECO:0007669"/>
    <property type="project" value="UniProtKB-SubCell"/>
</dbReference>
<feature type="transmembrane region" description="Helical" evidence="7">
    <location>
        <begin position="412"/>
        <end position="437"/>
    </location>
</feature>
<keyword evidence="3" id="KW-1003">Cell membrane</keyword>
<name>A0A1I1FKJ3_9GAMM</name>
<dbReference type="PANTHER" id="PTHR43081">
    <property type="entry name" value="ADENYLATE CYCLASE, TERMINAL-DIFFERENTIATION SPECIFIC-RELATED"/>
    <property type="match status" value="1"/>
</dbReference>
<comment type="subcellular location">
    <subcellularLocation>
        <location evidence="1">Cell envelope</location>
    </subcellularLocation>
</comment>
<dbReference type="FunFam" id="3.30.70.1230:FF:000016">
    <property type="entry name" value="Adenylate/guanylate cyclase domain-containing protein"/>
    <property type="match status" value="1"/>
</dbReference>
<dbReference type="Pfam" id="PF00211">
    <property type="entry name" value="Guanylate_cyc"/>
    <property type="match status" value="1"/>
</dbReference>
<dbReference type="Gene3D" id="3.30.70.1230">
    <property type="entry name" value="Nucleotide cyclase"/>
    <property type="match status" value="1"/>
</dbReference>
<dbReference type="CDD" id="cd07302">
    <property type="entry name" value="CHD"/>
    <property type="match status" value="1"/>
</dbReference>
<keyword evidence="10" id="KW-1185">Reference proteome</keyword>
<dbReference type="GO" id="GO:0006171">
    <property type="term" value="P:cAMP biosynthetic process"/>
    <property type="evidence" value="ECO:0007669"/>
    <property type="project" value="TreeGrafter"/>
</dbReference>
<evidence type="ECO:0000313" key="10">
    <source>
        <dbReference type="Proteomes" id="UP000198862"/>
    </source>
</evidence>
<dbReference type="SMART" id="SM01080">
    <property type="entry name" value="CHASE2"/>
    <property type="match status" value="1"/>
</dbReference>
<dbReference type="SUPFAM" id="SSF55073">
    <property type="entry name" value="Nucleotide cyclase"/>
    <property type="match status" value="1"/>
</dbReference>
<comment type="similarity">
    <text evidence="2">Belongs to the adenylyl cyclase class-3 family.</text>
</comment>